<sequence>MTKKTHNVNTQTIATPYQWCWRLILALGIIKQRGSIVHARGTALLQFVGKAWCQNLTLSLTGSEVNTICRHAHKRRKLLFGRCWRKAGSRSRSDVIMCATDQDCKRLELDCYHHAQALAPTAAIKAILPHASDQPTAHFPHKERIECVTTRTKGRADIRRWAKGAKMSQGVHVHVAPASSPVVDIVGADCRDGMTMLSKQAFSVPHLYTSYRAIPAVSHCATSNHRPPRYLDCCTRRSSVSDSRSLRRREGEDEHAPRIAIEPPRHRPHTSSASHLPLRRACSTAYPLAVHCPEPPNRARPTADTAPLYDYRWVARYAGLEVFNSGAISLCAPIGAEVVSSGSIWPPANIIAESPAITDQLKLSQTS</sequence>
<dbReference type="Proteomes" id="UP001153331">
    <property type="component" value="Unassembled WGS sequence"/>
</dbReference>
<protein>
    <submittedName>
        <fullName evidence="1">Uncharacterized protein</fullName>
    </submittedName>
</protein>
<evidence type="ECO:0000313" key="2">
    <source>
        <dbReference type="Proteomes" id="UP001153331"/>
    </source>
</evidence>
<proteinExistence type="predicted"/>
<name>A0ACC2IJW7_9PLEO</name>
<evidence type="ECO:0000313" key="1">
    <source>
        <dbReference type="EMBL" id="KAJ8115504.1"/>
    </source>
</evidence>
<comment type="caution">
    <text evidence="1">The sequence shown here is derived from an EMBL/GenBank/DDBJ whole genome shotgun (WGS) entry which is preliminary data.</text>
</comment>
<reference evidence="1" key="1">
    <citation type="submission" date="2022-11" db="EMBL/GenBank/DDBJ databases">
        <title>Genome Sequence of Boeremia exigua.</title>
        <authorList>
            <person name="Buettner E."/>
        </authorList>
    </citation>
    <scope>NUCLEOTIDE SEQUENCE</scope>
    <source>
        <strain evidence="1">CU02</strain>
    </source>
</reference>
<keyword evidence="2" id="KW-1185">Reference proteome</keyword>
<dbReference type="EMBL" id="JAPHNI010000136">
    <property type="protein sequence ID" value="KAJ8115504.1"/>
    <property type="molecule type" value="Genomic_DNA"/>
</dbReference>
<accession>A0ACC2IJW7</accession>
<organism evidence="1 2">
    <name type="scientific">Boeremia exigua</name>
    <dbReference type="NCBI Taxonomy" id="749465"/>
    <lineage>
        <taxon>Eukaryota</taxon>
        <taxon>Fungi</taxon>
        <taxon>Dikarya</taxon>
        <taxon>Ascomycota</taxon>
        <taxon>Pezizomycotina</taxon>
        <taxon>Dothideomycetes</taxon>
        <taxon>Pleosporomycetidae</taxon>
        <taxon>Pleosporales</taxon>
        <taxon>Pleosporineae</taxon>
        <taxon>Didymellaceae</taxon>
        <taxon>Boeremia</taxon>
    </lineage>
</organism>
<gene>
    <name evidence="1" type="ORF">OPT61_g2869</name>
</gene>